<keyword evidence="6" id="KW-0413">Isomerase</keyword>
<dbReference type="Gene3D" id="3.30.70.330">
    <property type="match status" value="1"/>
</dbReference>
<gene>
    <name evidence="6" type="primary">CYP6</name>
    <name evidence="6" type="ORF">T07_7536</name>
</gene>
<keyword evidence="4" id="KW-0472">Membrane</keyword>
<evidence type="ECO:0000313" key="6">
    <source>
        <dbReference type="EMBL" id="KRX22696.1"/>
    </source>
</evidence>
<dbReference type="Proteomes" id="UP000054630">
    <property type="component" value="Unassembled WGS sequence"/>
</dbReference>
<dbReference type="EMBL" id="JYDL01000029">
    <property type="protein sequence ID" value="KRX22696.1"/>
    <property type="molecule type" value="Genomic_DNA"/>
</dbReference>
<dbReference type="GO" id="GO:0005654">
    <property type="term" value="C:nucleoplasm"/>
    <property type="evidence" value="ECO:0007669"/>
    <property type="project" value="TreeGrafter"/>
</dbReference>
<keyword evidence="4" id="KW-0812">Transmembrane</keyword>
<feature type="region of interest" description="Disordered" evidence="3">
    <location>
        <begin position="59"/>
        <end position="104"/>
    </location>
</feature>
<dbReference type="GO" id="GO:0003723">
    <property type="term" value="F:RNA binding"/>
    <property type="evidence" value="ECO:0007669"/>
    <property type="project" value="UniProtKB-UniRule"/>
</dbReference>
<evidence type="ECO:0000256" key="4">
    <source>
        <dbReference type="SAM" id="Phobius"/>
    </source>
</evidence>
<name>A0A0V0S7L8_9BILA</name>
<accession>A0A0V0S7L8</accession>
<dbReference type="STRING" id="6336.A0A0V0S7L8"/>
<feature type="transmembrane region" description="Helical" evidence="4">
    <location>
        <begin position="27"/>
        <end position="48"/>
    </location>
</feature>
<dbReference type="InterPro" id="IPR012677">
    <property type="entry name" value="Nucleotide-bd_a/b_plait_sf"/>
</dbReference>
<feature type="domain" description="RRM" evidence="5">
    <location>
        <begin position="105"/>
        <end position="183"/>
    </location>
</feature>
<dbReference type="GO" id="GO:0005737">
    <property type="term" value="C:cytoplasm"/>
    <property type="evidence" value="ECO:0007669"/>
    <property type="project" value="TreeGrafter"/>
</dbReference>
<evidence type="ECO:0000313" key="7">
    <source>
        <dbReference type="Proteomes" id="UP000054630"/>
    </source>
</evidence>
<dbReference type="SUPFAM" id="SSF54928">
    <property type="entry name" value="RNA-binding domain, RBD"/>
    <property type="match status" value="1"/>
</dbReference>
<dbReference type="SMART" id="SM00360">
    <property type="entry name" value="RRM"/>
    <property type="match status" value="1"/>
</dbReference>
<keyword evidence="1 2" id="KW-0694">RNA-binding</keyword>
<sequence length="198" mass="22379">MLVQCSLSVAVFGFALTETVNVLKFCSVNIMSLCHFFMVVSILIFPYFSEENMSDFYRGRRHGNSRPAPQYEKMHGNPLQHRSSGQSHSDSHHRSSNSSGNRSLAKVKVSNLSPAVHKDDLRFVFQEFGKVLNIEMIVGNLLVNNICYAIIEFDSIKSAEKAVYAMNEGVLDNRLVTVEMIPPADTAENAERHKRHRM</sequence>
<dbReference type="PANTHER" id="PTHR15481">
    <property type="entry name" value="RIBONUCLEIC ACID BINDING PROTEIN S1"/>
    <property type="match status" value="1"/>
</dbReference>
<dbReference type="PANTHER" id="PTHR15481:SF0">
    <property type="entry name" value="LD23870P-RELATED"/>
    <property type="match status" value="1"/>
</dbReference>
<dbReference type="Pfam" id="PF00076">
    <property type="entry name" value="RRM_1"/>
    <property type="match status" value="1"/>
</dbReference>
<protein>
    <submittedName>
        <fullName evidence="6">Peptidyl-prolyl cis-trans isomerase-like 4</fullName>
    </submittedName>
</protein>
<evidence type="ECO:0000256" key="1">
    <source>
        <dbReference type="ARBA" id="ARBA00022884"/>
    </source>
</evidence>
<evidence type="ECO:0000256" key="2">
    <source>
        <dbReference type="PROSITE-ProRule" id="PRU00176"/>
    </source>
</evidence>
<evidence type="ECO:0000259" key="5">
    <source>
        <dbReference type="PROSITE" id="PS50102"/>
    </source>
</evidence>
<evidence type="ECO:0000256" key="3">
    <source>
        <dbReference type="SAM" id="MobiDB-lite"/>
    </source>
</evidence>
<dbReference type="PROSITE" id="PS50102">
    <property type="entry name" value="RRM"/>
    <property type="match status" value="1"/>
</dbReference>
<comment type="caution">
    <text evidence="6">The sequence shown here is derived from an EMBL/GenBank/DDBJ whole genome shotgun (WGS) entry which is preliminary data.</text>
</comment>
<keyword evidence="4" id="KW-1133">Transmembrane helix</keyword>
<dbReference type="InterPro" id="IPR035979">
    <property type="entry name" value="RBD_domain_sf"/>
</dbReference>
<keyword evidence="7" id="KW-1185">Reference proteome</keyword>
<reference evidence="6 7" key="1">
    <citation type="submission" date="2015-01" db="EMBL/GenBank/DDBJ databases">
        <title>Evolution of Trichinella species and genotypes.</title>
        <authorList>
            <person name="Korhonen P.K."/>
            <person name="Edoardo P."/>
            <person name="Giuseppe L.R."/>
            <person name="Gasser R.B."/>
        </authorList>
    </citation>
    <scope>NUCLEOTIDE SEQUENCE [LARGE SCALE GENOMIC DNA]</scope>
    <source>
        <strain evidence="6">ISS37</strain>
    </source>
</reference>
<organism evidence="6 7">
    <name type="scientific">Trichinella nelsoni</name>
    <dbReference type="NCBI Taxonomy" id="6336"/>
    <lineage>
        <taxon>Eukaryota</taxon>
        <taxon>Metazoa</taxon>
        <taxon>Ecdysozoa</taxon>
        <taxon>Nematoda</taxon>
        <taxon>Enoplea</taxon>
        <taxon>Dorylaimia</taxon>
        <taxon>Trichinellida</taxon>
        <taxon>Trichinellidae</taxon>
        <taxon>Trichinella</taxon>
    </lineage>
</organism>
<dbReference type="GO" id="GO:0016853">
    <property type="term" value="F:isomerase activity"/>
    <property type="evidence" value="ECO:0007669"/>
    <property type="project" value="UniProtKB-KW"/>
</dbReference>
<dbReference type="InterPro" id="IPR000504">
    <property type="entry name" value="RRM_dom"/>
</dbReference>
<dbReference type="CDD" id="cd00590">
    <property type="entry name" value="RRM_SF"/>
    <property type="match status" value="1"/>
</dbReference>
<dbReference type="AlphaFoldDB" id="A0A0V0S7L8"/>
<proteinExistence type="predicted"/>
<dbReference type="GO" id="GO:0061574">
    <property type="term" value="C:ASAP complex"/>
    <property type="evidence" value="ECO:0007669"/>
    <property type="project" value="TreeGrafter"/>
</dbReference>
<dbReference type="OrthoDB" id="15688at2759"/>
<dbReference type="GO" id="GO:0000398">
    <property type="term" value="P:mRNA splicing, via spliceosome"/>
    <property type="evidence" value="ECO:0007669"/>
    <property type="project" value="TreeGrafter"/>
</dbReference>